<dbReference type="GO" id="GO:0016740">
    <property type="term" value="F:transferase activity"/>
    <property type="evidence" value="ECO:0007669"/>
    <property type="project" value="UniProtKB-KW"/>
</dbReference>
<sequence length="236" mass="26964">MECVCEAPVRFCSGVRVDAGFIGAFSFFNQQCSMRFVESIGRFGLFGPEVVTGGAVHPVESVSTHLVFQNMDCGWNRPFHHLYEDMEWLEEIIRYQKIHEFGTRTRIVIGNDVWIGGRATILRGVTIGDGAVVGAGAVVTRDVEPYTVVGGVPARPIKKRFPEPVIDKLEELCWWDYGPDVLAGLNLNDPREAVKHLEERIRKGFPRYEKERFIFAPKEKRIYESRGEERRLLYQL</sequence>
<dbReference type="InterPro" id="IPR001451">
    <property type="entry name" value="Hexapep"/>
</dbReference>
<dbReference type="CDD" id="cd03349">
    <property type="entry name" value="LbH_XAT"/>
    <property type="match status" value="1"/>
</dbReference>
<evidence type="ECO:0000313" key="3">
    <source>
        <dbReference type="EMBL" id="HIV12325.1"/>
    </source>
</evidence>
<accession>A0A9D1T595</accession>
<evidence type="ECO:0000313" key="4">
    <source>
        <dbReference type="Proteomes" id="UP000886723"/>
    </source>
</evidence>
<gene>
    <name evidence="3" type="ORF">IAA63_04185</name>
</gene>
<dbReference type="Pfam" id="PF00132">
    <property type="entry name" value="Hexapep"/>
    <property type="match status" value="1"/>
</dbReference>
<dbReference type="Gene3D" id="2.160.10.10">
    <property type="entry name" value="Hexapeptide repeat proteins"/>
    <property type="match status" value="1"/>
</dbReference>
<organism evidence="3 4">
    <name type="scientific">Candidatus Pullilachnospira stercoravium</name>
    <dbReference type="NCBI Taxonomy" id="2840913"/>
    <lineage>
        <taxon>Bacteria</taxon>
        <taxon>Bacillati</taxon>
        <taxon>Bacillota</taxon>
        <taxon>Clostridia</taxon>
        <taxon>Lachnospirales</taxon>
        <taxon>Lachnospiraceae</taxon>
        <taxon>Lachnospiraceae incertae sedis</taxon>
        <taxon>Candidatus Pullilachnospira</taxon>
    </lineage>
</organism>
<dbReference type="AlphaFoldDB" id="A0A9D1T595"/>
<dbReference type="InterPro" id="IPR050179">
    <property type="entry name" value="Trans_hexapeptide_repeat"/>
</dbReference>
<keyword evidence="1" id="KW-0808">Transferase</keyword>
<dbReference type="InterPro" id="IPR018357">
    <property type="entry name" value="Hexapep_transf_CS"/>
</dbReference>
<proteinExistence type="predicted"/>
<evidence type="ECO:0000256" key="2">
    <source>
        <dbReference type="ARBA" id="ARBA00022737"/>
    </source>
</evidence>
<name>A0A9D1T595_9FIRM</name>
<dbReference type="PROSITE" id="PS00101">
    <property type="entry name" value="HEXAPEP_TRANSFERASES"/>
    <property type="match status" value="1"/>
</dbReference>
<keyword evidence="2" id="KW-0677">Repeat</keyword>
<protein>
    <submittedName>
        <fullName evidence="3">CatB-related O-acetyltransferase</fullName>
    </submittedName>
</protein>
<dbReference type="SUPFAM" id="SSF51161">
    <property type="entry name" value="Trimeric LpxA-like enzymes"/>
    <property type="match status" value="1"/>
</dbReference>
<evidence type="ECO:0000256" key="1">
    <source>
        <dbReference type="ARBA" id="ARBA00022679"/>
    </source>
</evidence>
<reference evidence="3" key="1">
    <citation type="submission" date="2020-10" db="EMBL/GenBank/DDBJ databases">
        <authorList>
            <person name="Gilroy R."/>
        </authorList>
    </citation>
    <scope>NUCLEOTIDE SEQUENCE</scope>
    <source>
        <strain evidence="3">ChiBcec2-4451</strain>
    </source>
</reference>
<comment type="caution">
    <text evidence="3">The sequence shown here is derived from an EMBL/GenBank/DDBJ whole genome shotgun (WGS) entry which is preliminary data.</text>
</comment>
<dbReference type="InterPro" id="IPR011004">
    <property type="entry name" value="Trimer_LpxA-like_sf"/>
</dbReference>
<dbReference type="Proteomes" id="UP000886723">
    <property type="component" value="Unassembled WGS sequence"/>
</dbReference>
<reference evidence="3" key="2">
    <citation type="journal article" date="2021" name="PeerJ">
        <title>Extensive microbial diversity within the chicken gut microbiome revealed by metagenomics and culture.</title>
        <authorList>
            <person name="Gilroy R."/>
            <person name="Ravi A."/>
            <person name="Getino M."/>
            <person name="Pursley I."/>
            <person name="Horton D.L."/>
            <person name="Alikhan N.F."/>
            <person name="Baker D."/>
            <person name="Gharbi K."/>
            <person name="Hall N."/>
            <person name="Watson M."/>
            <person name="Adriaenssens E.M."/>
            <person name="Foster-Nyarko E."/>
            <person name="Jarju S."/>
            <person name="Secka A."/>
            <person name="Antonio M."/>
            <person name="Oren A."/>
            <person name="Chaudhuri R.R."/>
            <person name="La Ragione R."/>
            <person name="Hildebrand F."/>
            <person name="Pallen M.J."/>
        </authorList>
    </citation>
    <scope>NUCLEOTIDE SEQUENCE</scope>
    <source>
        <strain evidence="3">ChiBcec2-4451</strain>
    </source>
</reference>
<dbReference type="PANTHER" id="PTHR43300:SF11">
    <property type="entry name" value="ACETYLTRANSFERASE RV3034C-RELATED"/>
    <property type="match status" value="1"/>
</dbReference>
<dbReference type="EMBL" id="DVON01000087">
    <property type="protein sequence ID" value="HIV12325.1"/>
    <property type="molecule type" value="Genomic_DNA"/>
</dbReference>
<dbReference type="PANTHER" id="PTHR43300">
    <property type="entry name" value="ACETYLTRANSFERASE"/>
    <property type="match status" value="1"/>
</dbReference>